<evidence type="ECO:0000313" key="2">
    <source>
        <dbReference type="EMBL" id="KRX05733.1"/>
    </source>
</evidence>
<sequence>MKGMQSNFIFSQKHGSFEDKITKQNNDAFKNSEQSSQKLNNSYHQLLTPKNSQDSKSILQIQKYSQQSVDDNKKNLEQQSSFDYSFEEDTVICQEYKKNTEKRINTKNQIDKDNNGDQQYQFSKMSNLKDEIYYDNNEFEIKIHTYLDNLGLKLVDPIEKFHNYFDDKRTQIIATERYSQNSSPKTVSPLQNRYLIKKKNREQKKDLVPLSISINNMDKIKSCQSWKDTYNENVFSYNNIIKYDNENQNNDANKNKQEIQPNSLTNNGENGNDNLNINKFALKKYNSNFVNSEHKMYIQKLNLQTQKNQQIVEKNLQNSLQKYLIPKEKPDQCDMDCMEQQEEERNLEERQKV</sequence>
<name>A0A0V0QV44_PSEPJ</name>
<feature type="region of interest" description="Disordered" evidence="1">
    <location>
        <begin position="15"/>
        <end position="40"/>
    </location>
</feature>
<dbReference type="AlphaFoldDB" id="A0A0V0QV44"/>
<keyword evidence="3" id="KW-1185">Reference proteome</keyword>
<comment type="caution">
    <text evidence="2">The sequence shown here is derived from an EMBL/GenBank/DDBJ whole genome shotgun (WGS) entry which is preliminary data.</text>
</comment>
<evidence type="ECO:0000256" key="1">
    <source>
        <dbReference type="SAM" id="MobiDB-lite"/>
    </source>
</evidence>
<organism evidence="2 3">
    <name type="scientific">Pseudocohnilembus persalinus</name>
    <name type="common">Ciliate</name>
    <dbReference type="NCBI Taxonomy" id="266149"/>
    <lineage>
        <taxon>Eukaryota</taxon>
        <taxon>Sar</taxon>
        <taxon>Alveolata</taxon>
        <taxon>Ciliophora</taxon>
        <taxon>Intramacronucleata</taxon>
        <taxon>Oligohymenophorea</taxon>
        <taxon>Scuticociliatia</taxon>
        <taxon>Philasterida</taxon>
        <taxon>Pseudocohnilembidae</taxon>
        <taxon>Pseudocohnilembus</taxon>
    </lineage>
</organism>
<dbReference type="Proteomes" id="UP000054937">
    <property type="component" value="Unassembled WGS sequence"/>
</dbReference>
<feature type="compositionally biased region" description="Basic and acidic residues" evidence="1">
    <location>
        <begin position="343"/>
        <end position="353"/>
    </location>
</feature>
<reference evidence="2 3" key="1">
    <citation type="journal article" date="2015" name="Sci. Rep.">
        <title>Genome of the facultative scuticociliatosis pathogen Pseudocohnilembus persalinus provides insight into its virulence through horizontal gene transfer.</title>
        <authorList>
            <person name="Xiong J."/>
            <person name="Wang G."/>
            <person name="Cheng J."/>
            <person name="Tian M."/>
            <person name="Pan X."/>
            <person name="Warren A."/>
            <person name="Jiang C."/>
            <person name="Yuan D."/>
            <person name="Miao W."/>
        </authorList>
    </citation>
    <scope>NUCLEOTIDE SEQUENCE [LARGE SCALE GENOMIC DNA]</scope>
    <source>
        <strain evidence="2">36N120E</strain>
    </source>
</reference>
<dbReference type="EMBL" id="LDAU01000105">
    <property type="protein sequence ID" value="KRX05733.1"/>
    <property type="molecule type" value="Genomic_DNA"/>
</dbReference>
<feature type="compositionally biased region" description="Polar residues" evidence="1">
    <location>
        <begin position="23"/>
        <end position="40"/>
    </location>
</feature>
<feature type="region of interest" description="Disordered" evidence="1">
    <location>
        <begin position="330"/>
        <end position="353"/>
    </location>
</feature>
<feature type="region of interest" description="Disordered" evidence="1">
    <location>
        <begin position="246"/>
        <end position="272"/>
    </location>
</feature>
<feature type="compositionally biased region" description="Low complexity" evidence="1">
    <location>
        <begin position="262"/>
        <end position="272"/>
    </location>
</feature>
<proteinExistence type="predicted"/>
<accession>A0A0V0QV44</accession>
<protein>
    <submittedName>
        <fullName evidence="2">Uncharacterized protein</fullName>
    </submittedName>
</protein>
<dbReference type="InParanoid" id="A0A0V0QV44"/>
<gene>
    <name evidence="2" type="ORF">PPERSA_09873</name>
</gene>
<evidence type="ECO:0000313" key="3">
    <source>
        <dbReference type="Proteomes" id="UP000054937"/>
    </source>
</evidence>
<feature type="compositionally biased region" description="Acidic residues" evidence="1">
    <location>
        <begin position="333"/>
        <end position="342"/>
    </location>
</feature>